<evidence type="ECO:0000313" key="3">
    <source>
        <dbReference type="Proteomes" id="UP000001555"/>
    </source>
</evidence>
<organism>
    <name type="scientific">Ixodes scapularis</name>
    <name type="common">Black-legged tick</name>
    <name type="synonym">Deer tick</name>
    <dbReference type="NCBI Taxonomy" id="6945"/>
    <lineage>
        <taxon>Eukaryota</taxon>
        <taxon>Metazoa</taxon>
        <taxon>Ecdysozoa</taxon>
        <taxon>Arthropoda</taxon>
        <taxon>Chelicerata</taxon>
        <taxon>Arachnida</taxon>
        <taxon>Acari</taxon>
        <taxon>Parasitiformes</taxon>
        <taxon>Ixodida</taxon>
        <taxon>Ixodoidea</taxon>
        <taxon>Ixodidae</taxon>
        <taxon>Ixodinae</taxon>
        <taxon>Ixodes</taxon>
    </lineage>
</organism>
<dbReference type="EMBL" id="DS808324">
    <property type="protein sequence ID" value="EEC10945.1"/>
    <property type="molecule type" value="Genomic_DNA"/>
</dbReference>
<dbReference type="PaxDb" id="6945-B7PWH3"/>
<proteinExistence type="predicted"/>
<dbReference type="VEuPathDB" id="VectorBase:ISCW008406"/>
<protein>
    <submittedName>
        <fullName evidence="1 2">Uncharacterized protein</fullName>
    </submittedName>
</protein>
<gene>
    <name evidence="1" type="ORF">IscW_ISCW008406</name>
</gene>
<sequence length="99" mass="10973">MWPSNIMVAILMEKTCAVLYKYEFPQSDLPTSTHPQKKNGSTHFLQLHIHCLALFSGNGNGGTAVRHTFICTALVVPSSKSMHASDEHILILIMTTFKS</sequence>
<reference evidence="2" key="2">
    <citation type="submission" date="2020-05" db="UniProtKB">
        <authorList>
            <consortium name="EnsemblMetazoa"/>
        </authorList>
    </citation>
    <scope>IDENTIFICATION</scope>
    <source>
        <strain evidence="2">wikel</strain>
    </source>
</reference>
<dbReference type="Proteomes" id="UP000001555">
    <property type="component" value="Unassembled WGS sequence"/>
</dbReference>
<dbReference type="AlphaFoldDB" id="B7PWH3"/>
<accession>B7PWH3</accession>
<reference evidence="1 3" key="1">
    <citation type="submission" date="2008-03" db="EMBL/GenBank/DDBJ databases">
        <title>Annotation of Ixodes scapularis.</title>
        <authorList>
            <consortium name="Ixodes scapularis Genome Project Consortium"/>
            <person name="Caler E."/>
            <person name="Hannick L.I."/>
            <person name="Bidwell S."/>
            <person name="Joardar V."/>
            <person name="Thiagarajan M."/>
            <person name="Amedeo P."/>
            <person name="Galinsky K.J."/>
            <person name="Schobel S."/>
            <person name="Inman J."/>
            <person name="Hostetler J."/>
            <person name="Miller J."/>
            <person name="Hammond M."/>
            <person name="Megy K."/>
            <person name="Lawson D."/>
            <person name="Kodira C."/>
            <person name="Sutton G."/>
            <person name="Meyer J."/>
            <person name="Hill C.A."/>
            <person name="Birren B."/>
            <person name="Nene V."/>
            <person name="Collins F."/>
            <person name="Alarcon-Chaidez F."/>
            <person name="Wikel S."/>
            <person name="Strausberg R."/>
        </authorList>
    </citation>
    <scope>NUCLEOTIDE SEQUENCE [LARGE SCALE GENOMIC DNA]</scope>
    <source>
        <strain evidence="3">Wikel</strain>
        <strain evidence="1">Wikel colony</strain>
    </source>
</reference>
<dbReference type="InParanoid" id="B7PWH3"/>
<dbReference type="EnsemblMetazoa" id="ISCW008406-RA">
    <property type="protein sequence ID" value="ISCW008406-PA"/>
    <property type="gene ID" value="ISCW008406"/>
</dbReference>
<dbReference type="EMBL" id="ABJB010597918">
    <property type="status" value="NOT_ANNOTATED_CDS"/>
    <property type="molecule type" value="Genomic_DNA"/>
</dbReference>
<dbReference type="HOGENOM" id="CLU_2322920_0_0_1"/>
<keyword evidence="3" id="KW-1185">Reference proteome</keyword>
<evidence type="ECO:0000313" key="1">
    <source>
        <dbReference type="EMBL" id="EEC10945.1"/>
    </source>
</evidence>
<evidence type="ECO:0000313" key="2">
    <source>
        <dbReference type="EnsemblMetazoa" id="ISCW008406-PA"/>
    </source>
</evidence>
<name>B7PWH3_IXOSC</name>
<dbReference type="VEuPathDB" id="VectorBase:ISCI008406"/>